<keyword evidence="2" id="KW-1185">Reference proteome</keyword>
<reference evidence="1 2" key="1">
    <citation type="journal article" date="2023" name="Int. J. Mol. Sci.">
        <title>De Novo Assembly and Annotation of 11 Diverse Shrub Willow (Salix) Genomes Reveals Novel Gene Organization in Sex-Linked Regions.</title>
        <authorList>
            <person name="Hyden B."/>
            <person name="Feng K."/>
            <person name="Yates T.B."/>
            <person name="Jawdy S."/>
            <person name="Cereghino C."/>
            <person name="Smart L.B."/>
            <person name="Muchero W."/>
        </authorList>
    </citation>
    <scope>NUCLEOTIDE SEQUENCE [LARGE SCALE GENOMIC DNA]</scope>
    <source>
        <tissue evidence="1">Shoot tip</tissue>
    </source>
</reference>
<sequence length="99" mass="11054">MHHACGDIFCLRIAALILYYKASGNLFLSVSSAAKTHPKRLKLSGSYRRGVFQFQNDKQLILWIGVRVGHDFGCGGGPDKNYRNPARKYCMSLAHLPLS</sequence>
<evidence type="ECO:0000313" key="1">
    <source>
        <dbReference type="EMBL" id="KAJ6673301.1"/>
    </source>
</evidence>
<protein>
    <submittedName>
        <fullName evidence="1">Uncharacterized protein</fullName>
    </submittedName>
</protein>
<accession>A0A9Q0NP06</accession>
<dbReference type="EMBL" id="JAPFFL010000017">
    <property type="protein sequence ID" value="KAJ6673301.1"/>
    <property type="molecule type" value="Genomic_DNA"/>
</dbReference>
<name>A0A9Q0NP06_SALVM</name>
<proteinExistence type="predicted"/>
<comment type="caution">
    <text evidence="1">The sequence shown here is derived from an EMBL/GenBank/DDBJ whole genome shotgun (WGS) entry which is preliminary data.</text>
</comment>
<dbReference type="AlphaFoldDB" id="A0A9Q0NP06"/>
<dbReference type="Proteomes" id="UP001151529">
    <property type="component" value="Chromosome 18"/>
</dbReference>
<evidence type="ECO:0000313" key="2">
    <source>
        <dbReference type="Proteomes" id="UP001151529"/>
    </source>
</evidence>
<gene>
    <name evidence="1" type="ORF">OIU85_012310</name>
</gene>
<organism evidence="1 2">
    <name type="scientific">Salix viminalis</name>
    <name type="common">Common osier</name>
    <name type="synonym">Basket willow</name>
    <dbReference type="NCBI Taxonomy" id="40686"/>
    <lineage>
        <taxon>Eukaryota</taxon>
        <taxon>Viridiplantae</taxon>
        <taxon>Streptophyta</taxon>
        <taxon>Embryophyta</taxon>
        <taxon>Tracheophyta</taxon>
        <taxon>Spermatophyta</taxon>
        <taxon>Magnoliopsida</taxon>
        <taxon>eudicotyledons</taxon>
        <taxon>Gunneridae</taxon>
        <taxon>Pentapetalae</taxon>
        <taxon>rosids</taxon>
        <taxon>fabids</taxon>
        <taxon>Malpighiales</taxon>
        <taxon>Salicaceae</taxon>
        <taxon>Saliceae</taxon>
        <taxon>Salix</taxon>
    </lineage>
</organism>